<protein>
    <submittedName>
        <fullName evidence="2">Uncharacterized protein</fullName>
    </submittedName>
</protein>
<accession>A0AAD6T9H2</accession>
<evidence type="ECO:0000256" key="1">
    <source>
        <dbReference type="SAM" id="SignalP"/>
    </source>
</evidence>
<keyword evidence="3" id="KW-1185">Reference proteome</keyword>
<evidence type="ECO:0000313" key="2">
    <source>
        <dbReference type="EMBL" id="KAJ7041625.1"/>
    </source>
</evidence>
<reference evidence="2" key="1">
    <citation type="submission" date="2023-03" db="EMBL/GenBank/DDBJ databases">
        <title>Massive genome expansion in bonnet fungi (Mycena s.s.) driven by repeated elements and novel gene families across ecological guilds.</title>
        <authorList>
            <consortium name="Lawrence Berkeley National Laboratory"/>
            <person name="Harder C.B."/>
            <person name="Miyauchi S."/>
            <person name="Viragh M."/>
            <person name="Kuo A."/>
            <person name="Thoen E."/>
            <person name="Andreopoulos B."/>
            <person name="Lu D."/>
            <person name="Skrede I."/>
            <person name="Drula E."/>
            <person name="Henrissat B."/>
            <person name="Morin E."/>
            <person name="Kohler A."/>
            <person name="Barry K."/>
            <person name="LaButti K."/>
            <person name="Morin E."/>
            <person name="Salamov A."/>
            <person name="Lipzen A."/>
            <person name="Mereny Z."/>
            <person name="Hegedus B."/>
            <person name="Baldrian P."/>
            <person name="Stursova M."/>
            <person name="Weitz H."/>
            <person name="Taylor A."/>
            <person name="Grigoriev I.V."/>
            <person name="Nagy L.G."/>
            <person name="Martin F."/>
            <person name="Kauserud H."/>
        </authorList>
    </citation>
    <scope>NUCLEOTIDE SEQUENCE</scope>
    <source>
        <strain evidence="2">CBHHK200</strain>
    </source>
</reference>
<keyword evidence="1" id="KW-0732">Signal</keyword>
<sequence length="133" mass="13468">MFFSASIAFTFVLTLSGIAVHSAPIALRADFVPQACSGPNGTGTCTPLNVASPNTSGPAINPAACTNVDSPLSLVLNEDNDCATFLNQNCEFGGGVATEHFSDDSSNLPPGIQSVSCEADPGFVNGLLAGFQG</sequence>
<organism evidence="2 3">
    <name type="scientific">Mycena alexandri</name>
    <dbReference type="NCBI Taxonomy" id="1745969"/>
    <lineage>
        <taxon>Eukaryota</taxon>
        <taxon>Fungi</taxon>
        <taxon>Dikarya</taxon>
        <taxon>Basidiomycota</taxon>
        <taxon>Agaricomycotina</taxon>
        <taxon>Agaricomycetes</taxon>
        <taxon>Agaricomycetidae</taxon>
        <taxon>Agaricales</taxon>
        <taxon>Marasmiineae</taxon>
        <taxon>Mycenaceae</taxon>
        <taxon>Mycena</taxon>
    </lineage>
</organism>
<gene>
    <name evidence="2" type="ORF">C8F04DRAFT_1079497</name>
</gene>
<proteinExistence type="predicted"/>
<name>A0AAD6T9H2_9AGAR</name>
<comment type="caution">
    <text evidence="2">The sequence shown here is derived from an EMBL/GenBank/DDBJ whole genome shotgun (WGS) entry which is preliminary data.</text>
</comment>
<dbReference type="Proteomes" id="UP001218188">
    <property type="component" value="Unassembled WGS sequence"/>
</dbReference>
<evidence type="ECO:0000313" key="3">
    <source>
        <dbReference type="Proteomes" id="UP001218188"/>
    </source>
</evidence>
<dbReference type="AlphaFoldDB" id="A0AAD6T9H2"/>
<feature type="chain" id="PRO_5042277012" evidence="1">
    <location>
        <begin position="23"/>
        <end position="133"/>
    </location>
</feature>
<dbReference type="EMBL" id="JARJCM010000016">
    <property type="protein sequence ID" value="KAJ7041625.1"/>
    <property type="molecule type" value="Genomic_DNA"/>
</dbReference>
<feature type="signal peptide" evidence="1">
    <location>
        <begin position="1"/>
        <end position="22"/>
    </location>
</feature>